<protein>
    <submittedName>
        <fullName evidence="1">Uncharacterized protein</fullName>
    </submittedName>
</protein>
<dbReference type="HOGENOM" id="CLU_188414_0_0_10"/>
<dbReference type="AlphaFoldDB" id="E6MQT4"/>
<evidence type="ECO:0000313" key="2">
    <source>
        <dbReference type="Proteomes" id="UP000003874"/>
    </source>
</evidence>
<dbReference type="Proteomes" id="UP000003874">
    <property type="component" value="Unassembled WGS sequence"/>
</dbReference>
<comment type="caution">
    <text evidence="1">The sequence shown here is derived from an EMBL/GenBank/DDBJ whole genome shotgun (WGS) entry which is preliminary data.</text>
</comment>
<organism evidence="1 2">
    <name type="scientific">Segatella salivae DSM 15606</name>
    <dbReference type="NCBI Taxonomy" id="888832"/>
    <lineage>
        <taxon>Bacteria</taxon>
        <taxon>Pseudomonadati</taxon>
        <taxon>Bacteroidota</taxon>
        <taxon>Bacteroidia</taxon>
        <taxon>Bacteroidales</taxon>
        <taxon>Prevotellaceae</taxon>
        <taxon>Segatella</taxon>
    </lineage>
</organism>
<gene>
    <name evidence="1" type="ORF">HMPREF9420_1852</name>
</gene>
<sequence length="112" mass="12366">MDISTMMNTPIMQRHGCYANIQMNVSAIANVATMKRHSCYSGILINTSAMLNALIAQRCKRCTSDNPGLTSESEVYPGSFAVRGNNAVGVVPFIPRHFIAAFHVENVQHLRR</sequence>
<dbReference type="EMBL" id="AEQO01000150">
    <property type="protein sequence ID" value="EFV04006.1"/>
    <property type="molecule type" value="Genomic_DNA"/>
</dbReference>
<accession>E6MQT4</accession>
<keyword evidence="2" id="KW-1185">Reference proteome</keyword>
<reference evidence="1 2" key="1">
    <citation type="submission" date="2010-12" db="EMBL/GenBank/DDBJ databases">
        <authorList>
            <person name="Muzny D."/>
            <person name="Qin X."/>
            <person name="Deng J."/>
            <person name="Jiang H."/>
            <person name="Liu Y."/>
            <person name="Qu J."/>
            <person name="Song X.-Z."/>
            <person name="Zhang L."/>
            <person name="Thornton R."/>
            <person name="Coyle M."/>
            <person name="Francisco L."/>
            <person name="Jackson L."/>
            <person name="Javaid M."/>
            <person name="Korchina V."/>
            <person name="Kovar C."/>
            <person name="Mata R."/>
            <person name="Mathew T."/>
            <person name="Ngo R."/>
            <person name="Nguyen L."/>
            <person name="Nguyen N."/>
            <person name="Okwuonu G."/>
            <person name="Ongeri F."/>
            <person name="Pham C."/>
            <person name="Simmons D."/>
            <person name="Wilczek-Boney K."/>
            <person name="Hale W."/>
            <person name="Jakkamsetti A."/>
            <person name="Pham P."/>
            <person name="Ruth R."/>
            <person name="San Lucas F."/>
            <person name="Warren J."/>
            <person name="Zhang J."/>
            <person name="Zhao Z."/>
            <person name="Zhou C."/>
            <person name="Zhu D."/>
            <person name="Lee S."/>
            <person name="Bess C."/>
            <person name="Blankenburg K."/>
            <person name="Forbes L."/>
            <person name="Fu Q."/>
            <person name="Gubbala S."/>
            <person name="Hirani K."/>
            <person name="Jayaseelan J.C."/>
            <person name="Lara F."/>
            <person name="Munidasa M."/>
            <person name="Palculict T."/>
            <person name="Patil S."/>
            <person name="Pu L.-L."/>
            <person name="Saada N."/>
            <person name="Tang L."/>
            <person name="Weissenberger G."/>
            <person name="Zhu Y."/>
            <person name="Hemphill L."/>
            <person name="Shang Y."/>
            <person name="Youmans B."/>
            <person name="Ayvaz T."/>
            <person name="Ross M."/>
            <person name="Santibanez J."/>
            <person name="Aqrawi P."/>
            <person name="Gross S."/>
            <person name="Joshi V."/>
            <person name="Fowler G."/>
            <person name="Nazareth L."/>
            <person name="Reid J."/>
            <person name="Worley K."/>
            <person name="Petrosino J."/>
            <person name="Highlander S."/>
            <person name="Gibbs R."/>
        </authorList>
    </citation>
    <scope>NUCLEOTIDE SEQUENCE [LARGE SCALE GENOMIC DNA]</scope>
    <source>
        <strain evidence="1 2">DSM 15606</strain>
    </source>
</reference>
<dbReference type="RefSeq" id="WP_007135103.1">
    <property type="nucleotide sequence ID" value="NZ_GL629647.1"/>
</dbReference>
<name>E6MQT4_9BACT</name>
<proteinExistence type="predicted"/>
<evidence type="ECO:0000313" key="1">
    <source>
        <dbReference type="EMBL" id="EFV04006.1"/>
    </source>
</evidence>